<dbReference type="PROSITE" id="PS00022">
    <property type="entry name" value="EGF_1"/>
    <property type="match status" value="1"/>
</dbReference>
<evidence type="ECO:0000313" key="6">
    <source>
        <dbReference type="EMBL" id="KAG2493507.1"/>
    </source>
</evidence>
<keyword evidence="3" id="KW-0333">Golgi apparatus</keyword>
<name>A0A835Y1H6_9CHLO</name>
<comment type="caution">
    <text evidence="6">The sequence shown here is derived from an EMBL/GenBank/DDBJ whole genome shotgun (WGS) entry which is preliminary data.</text>
</comment>
<feature type="domain" description="EGF-like" evidence="4 5">
    <location>
        <begin position="106"/>
        <end position="117"/>
    </location>
</feature>
<keyword evidence="7" id="KW-1185">Reference proteome</keyword>
<dbReference type="EMBL" id="JAEHOE010000037">
    <property type="protein sequence ID" value="KAG2493507.1"/>
    <property type="molecule type" value="Genomic_DNA"/>
</dbReference>
<dbReference type="InterPro" id="IPR004263">
    <property type="entry name" value="Exostosin"/>
</dbReference>
<reference evidence="6" key="1">
    <citation type="journal article" date="2020" name="bioRxiv">
        <title>Comparative genomics of Chlamydomonas.</title>
        <authorList>
            <person name="Craig R.J."/>
            <person name="Hasan A.R."/>
            <person name="Ness R.W."/>
            <person name="Keightley P.D."/>
        </authorList>
    </citation>
    <scope>NUCLEOTIDE SEQUENCE</scope>
    <source>
        <strain evidence="6">CCAP 11/70</strain>
    </source>
</reference>
<evidence type="ECO:0000256" key="2">
    <source>
        <dbReference type="ARBA" id="ARBA00010271"/>
    </source>
</evidence>
<protein>
    <recommendedName>
        <fullName evidence="4 5">EGF-like domain-containing protein</fullName>
    </recommendedName>
</protein>
<dbReference type="PANTHER" id="PTHR11062:SF376">
    <property type="entry name" value="EXOSTOSIN FAMILY PROTEIN"/>
    <property type="match status" value="1"/>
</dbReference>
<dbReference type="PANTHER" id="PTHR11062">
    <property type="entry name" value="EXOSTOSIN HEPARAN SULFATE GLYCOSYLTRANSFERASE -RELATED"/>
    <property type="match status" value="1"/>
</dbReference>
<evidence type="ECO:0000259" key="4">
    <source>
        <dbReference type="PROSITE" id="PS00022"/>
    </source>
</evidence>
<comment type="similarity">
    <text evidence="2">Belongs to the glycosyltransferase 47 family.</text>
</comment>
<dbReference type="AlphaFoldDB" id="A0A835Y1H6"/>
<evidence type="ECO:0000259" key="5">
    <source>
        <dbReference type="PROSITE" id="PS01186"/>
    </source>
</evidence>
<dbReference type="Pfam" id="PF03016">
    <property type="entry name" value="Exostosin_GT47"/>
    <property type="match status" value="1"/>
</dbReference>
<dbReference type="Proteomes" id="UP000612055">
    <property type="component" value="Unassembled WGS sequence"/>
</dbReference>
<dbReference type="InterPro" id="IPR040911">
    <property type="entry name" value="Exostosin_GT47"/>
</dbReference>
<evidence type="ECO:0000313" key="7">
    <source>
        <dbReference type="Proteomes" id="UP000612055"/>
    </source>
</evidence>
<dbReference type="OrthoDB" id="1924787at2759"/>
<proteinExistence type="inferred from homology"/>
<accession>A0A835Y1H6</accession>
<evidence type="ECO:0000256" key="3">
    <source>
        <dbReference type="ARBA" id="ARBA00023034"/>
    </source>
</evidence>
<dbReference type="PROSITE" id="PS01186">
    <property type="entry name" value="EGF_2"/>
    <property type="match status" value="1"/>
</dbReference>
<gene>
    <name evidence="6" type="ORF">HYH03_008323</name>
</gene>
<dbReference type="GO" id="GO:0016757">
    <property type="term" value="F:glycosyltransferase activity"/>
    <property type="evidence" value="ECO:0007669"/>
    <property type="project" value="InterPro"/>
</dbReference>
<comment type="subcellular location">
    <subcellularLocation>
        <location evidence="1">Golgi apparatus membrane</location>
        <topology evidence="1">Single-pass type II membrane protein</topology>
    </subcellularLocation>
</comment>
<dbReference type="InterPro" id="IPR000742">
    <property type="entry name" value="EGF"/>
</dbReference>
<organism evidence="6 7">
    <name type="scientific">Edaphochlamys debaryana</name>
    <dbReference type="NCBI Taxonomy" id="47281"/>
    <lineage>
        <taxon>Eukaryota</taxon>
        <taxon>Viridiplantae</taxon>
        <taxon>Chlorophyta</taxon>
        <taxon>core chlorophytes</taxon>
        <taxon>Chlorophyceae</taxon>
        <taxon>CS clade</taxon>
        <taxon>Chlamydomonadales</taxon>
        <taxon>Chlamydomonadales incertae sedis</taxon>
        <taxon>Edaphochlamys</taxon>
    </lineage>
</organism>
<sequence>MTLHHRQSCYEWVGKPASEQWSNAPNETDPAVQHFAFHAHQSLTTFKPATEQQRMLGFGFYGQAFKELPLDACGITQCHLRGYCVKMYKENKDGTHSPQDHGAPHCMCMKGYQGHTCGEPMLGLCPGECQGRGTCNRGFCHCKPPYWGLGCGRERAWAPVPGASLIPNRIKLRIYVYDLPANVAFPLSFNDGIHDMGVDTYETDKRFLERLLRDPEVRTENPEEANLFYMHPFSYSYSSNTNPPTNQIMHVVNYVAQNYPYYNRSGGRDHFLWATGDRGVCYVPQNISKVMYVTLFGLHAFMYDGDNATFLRPLPTRHAAHGCFDPRKDIMAPPWYDNKLGLSNAPAVYEELVANNGSDPGRDILFFFAGTVRLHDTAGIYSGGVRQALAIHLSALKNSSANTSDVLFSDGHVANYETLHKRSKFCIAPHGGGFGTRLTEAMATGCVPVIIQDQVYQPYEADGVLPYDEFSLRLGKADIPLIVPMLRAVSEERLRRLRLNMAKYYGAFLWNESNGGKAYEYMIAALEQRLHRIWGRLWGDSRRHRNARALRGLGH</sequence>
<evidence type="ECO:0000256" key="1">
    <source>
        <dbReference type="ARBA" id="ARBA00004323"/>
    </source>
</evidence>
<dbReference type="GO" id="GO:0000139">
    <property type="term" value="C:Golgi membrane"/>
    <property type="evidence" value="ECO:0007669"/>
    <property type="project" value="UniProtKB-SubCell"/>
</dbReference>